<gene>
    <name evidence="5" type="ORF">TGRH88_046330</name>
</gene>
<feature type="region of interest" description="Disordered" evidence="2">
    <location>
        <begin position="422"/>
        <end position="452"/>
    </location>
</feature>
<dbReference type="GO" id="GO:0004842">
    <property type="term" value="F:ubiquitin-protein transferase activity"/>
    <property type="evidence" value="ECO:0007669"/>
    <property type="project" value="InterPro"/>
</dbReference>
<dbReference type="SUPFAM" id="SSF57850">
    <property type="entry name" value="RING/U-box"/>
    <property type="match status" value="1"/>
</dbReference>
<keyword evidence="1" id="KW-0863">Zinc-finger</keyword>
<protein>
    <submittedName>
        <fullName evidence="5">Zinc finger, C3HC4 type (RING finger) domain-containing protein</fullName>
    </submittedName>
</protein>
<dbReference type="SMART" id="SM00184">
    <property type="entry name" value="RING"/>
    <property type="match status" value="1"/>
</dbReference>
<evidence type="ECO:0000313" key="5">
    <source>
        <dbReference type="EMBL" id="KAF4640707.1"/>
    </source>
</evidence>
<keyword evidence="1" id="KW-0862">Zinc</keyword>
<dbReference type="GO" id="GO:0010182">
    <property type="term" value="P:sugar mediated signaling pathway"/>
    <property type="evidence" value="ECO:0007669"/>
    <property type="project" value="InterPro"/>
</dbReference>
<proteinExistence type="predicted"/>
<name>A0A7J6K0S5_TOXGO</name>
<evidence type="ECO:0000313" key="6">
    <source>
        <dbReference type="Proteomes" id="UP000557509"/>
    </source>
</evidence>
<dbReference type="PROSITE" id="PS50089">
    <property type="entry name" value="ZF_RING_2"/>
    <property type="match status" value="1"/>
</dbReference>
<dbReference type="PANTHER" id="PTHR47179:SF1">
    <property type="entry name" value="E3 UBIQUITIN-PROTEIN LIGASE SIS3"/>
    <property type="match status" value="1"/>
</dbReference>
<dbReference type="GO" id="GO:0008270">
    <property type="term" value="F:zinc ion binding"/>
    <property type="evidence" value="ECO:0007669"/>
    <property type="project" value="UniProtKB-KW"/>
</dbReference>
<feature type="domain" description="RING-type" evidence="4">
    <location>
        <begin position="343"/>
        <end position="385"/>
    </location>
</feature>
<dbReference type="VEuPathDB" id="ToxoDB:TGME49_226740"/>
<comment type="caution">
    <text evidence="5">The sequence shown here is derived from an EMBL/GenBank/DDBJ whole genome shotgun (WGS) entry which is preliminary data.</text>
</comment>
<dbReference type="InterPro" id="IPR044793">
    <property type="entry name" value="SIS3"/>
</dbReference>
<organism evidence="5 6">
    <name type="scientific">Toxoplasma gondii</name>
    <dbReference type="NCBI Taxonomy" id="5811"/>
    <lineage>
        <taxon>Eukaryota</taxon>
        <taxon>Sar</taxon>
        <taxon>Alveolata</taxon>
        <taxon>Apicomplexa</taxon>
        <taxon>Conoidasida</taxon>
        <taxon>Coccidia</taxon>
        <taxon>Eucoccidiorida</taxon>
        <taxon>Eimeriorina</taxon>
        <taxon>Sarcocystidae</taxon>
        <taxon>Toxoplasma</taxon>
    </lineage>
</organism>
<dbReference type="PANTHER" id="PTHR47179">
    <property type="entry name" value="E3 UBIQUITIN-PROTEIN LIGASE SIS3"/>
    <property type="match status" value="1"/>
</dbReference>
<dbReference type="InterPro" id="IPR013083">
    <property type="entry name" value="Znf_RING/FYVE/PHD"/>
</dbReference>
<dbReference type="Proteomes" id="UP000557509">
    <property type="component" value="Unassembled WGS sequence"/>
</dbReference>
<dbReference type="InterPro" id="IPR001841">
    <property type="entry name" value="Znf_RING"/>
</dbReference>
<dbReference type="EMBL" id="JAAUHK010000195">
    <property type="protein sequence ID" value="KAF4640707.1"/>
    <property type="molecule type" value="Genomic_DNA"/>
</dbReference>
<dbReference type="Gene3D" id="3.30.40.10">
    <property type="entry name" value="Zinc/RING finger domain, C3HC4 (zinc finger)"/>
    <property type="match status" value="1"/>
</dbReference>
<feature type="transmembrane region" description="Helical" evidence="3">
    <location>
        <begin position="210"/>
        <end position="235"/>
    </location>
</feature>
<keyword evidence="3" id="KW-0472">Membrane</keyword>
<evidence type="ECO:0000256" key="2">
    <source>
        <dbReference type="SAM" id="MobiDB-lite"/>
    </source>
</evidence>
<evidence type="ECO:0000259" key="4">
    <source>
        <dbReference type="PROSITE" id="PS50089"/>
    </source>
</evidence>
<sequence>MATYRQDDGRLQGAAFLAEDGNCQHSTSPSEKWFDISTVRFNDLKGKLQSAGSNFFSSLLTRNVGPHRTSARRGSQRSFALLVVPHRVSSASLQVSWLSRRCRCRRQPRWPLSSVGGRFIRERLCLFSVTTMLLSSLTLNDAILFFAFLYSSSDIFVDWDSFESCAKPIQYWLLVSYASIITFRLSHYLGQCLSEDGEDFILYRQRGPPFWVNVLILGILFPFFCCWTIVGTVWFAQVQSKTPQCLPRGSHPWFFVFWLVLCYVWIVIYCLFIAIAAVFEYRARRAEQEFQILQNEDMLTRWGRINVFAQYGIHILRKGLTTEQIQKLPHEKLQSVPIDQSACSICLDDFRAGDDVRVLQACGHIFHRCCIDIWLLRNAICPNCKSAIYCSGGGREEEPFCRHDSHGDRVFSTEADVWPSEEPFRWRPSHGPGDVRPCEDEEEAGILPQSRV</sequence>
<dbReference type="AlphaFoldDB" id="A0A7J6K0S5"/>
<accession>A0A7J6K0S5</accession>
<feature type="transmembrane region" description="Helical" evidence="3">
    <location>
        <begin position="169"/>
        <end position="189"/>
    </location>
</feature>
<evidence type="ECO:0000256" key="3">
    <source>
        <dbReference type="SAM" id="Phobius"/>
    </source>
</evidence>
<reference evidence="5 6" key="1">
    <citation type="submission" date="2020-03" db="EMBL/GenBank/DDBJ databases">
        <title>Genome sequence of Toxoplasma gondii RH-88 strain.</title>
        <authorList>
            <person name="Lorenzi H.A."/>
            <person name="Venepally P."/>
            <person name="Rozenberg A."/>
            <person name="Sibley D."/>
        </authorList>
    </citation>
    <scope>NUCLEOTIDE SEQUENCE [LARGE SCALE GENOMIC DNA]</scope>
    <source>
        <strain evidence="5 6">RH-88</strain>
    </source>
</reference>
<dbReference type="CDD" id="cd16454">
    <property type="entry name" value="RING-H2_PA-TM-RING"/>
    <property type="match status" value="1"/>
</dbReference>
<feature type="transmembrane region" description="Helical" evidence="3">
    <location>
        <begin position="255"/>
        <end position="279"/>
    </location>
</feature>
<feature type="transmembrane region" description="Helical" evidence="3">
    <location>
        <begin position="124"/>
        <end position="149"/>
    </location>
</feature>
<dbReference type="Pfam" id="PF13639">
    <property type="entry name" value="zf-RING_2"/>
    <property type="match status" value="1"/>
</dbReference>
<keyword evidence="6" id="KW-1185">Reference proteome</keyword>
<keyword evidence="1" id="KW-0479">Metal-binding</keyword>
<keyword evidence="3" id="KW-1133">Transmembrane helix</keyword>
<evidence type="ECO:0000256" key="1">
    <source>
        <dbReference type="PROSITE-ProRule" id="PRU00175"/>
    </source>
</evidence>
<keyword evidence="3" id="KW-0812">Transmembrane</keyword>